<comment type="caution">
    <text evidence="2">The sequence shown here is derived from an EMBL/GenBank/DDBJ whole genome shotgun (WGS) entry which is preliminary data.</text>
</comment>
<name>A0ABN9YH70_9DINO</name>
<feature type="compositionally biased region" description="Basic residues" evidence="1">
    <location>
        <begin position="160"/>
        <end position="186"/>
    </location>
</feature>
<reference evidence="2" key="1">
    <citation type="submission" date="2023-10" db="EMBL/GenBank/DDBJ databases">
        <authorList>
            <person name="Chen Y."/>
            <person name="Shah S."/>
            <person name="Dougan E. K."/>
            <person name="Thang M."/>
            <person name="Chan C."/>
        </authorList>
    </citation>
    <scope>NUCLEOTIDE SEQUENCE [LARGE SCALE GENOMIC DNA]</scope>
</reference>
<sequence>MLCCRCAVRAPGFSVCLSGCFQHAGPLGAPPKAEALLRRLPRGAAGAPAGAGGGPFAGGTRALLQLAPAESLYRGDRGPHRGVRGAGAAAPRGAPGGPCWQPARTVQPRLRSKVWLRLPRGPRRGVLREAWGPPGATQGRRGAVVERGLGDGLGGGGRAHVARARPGRGRPRRGAGRVLPRQRRARAAGAARVRAGPRGRHAAGGSGRGRRAGRRGVQRGGSKRPCPRHSVRPRRCNLFAGGMLARCGAPARQVPQKDGGPGLQSWFLAMLHFFFSHAQRGVGGGGKASQKHPWIFGNR</sequence>
<feature type="non-terminal residue" evidence="2">
    <location>
        <position position="299"/>
    </location>
</feature>
<dbReference type="Proteomes" id="UP001189429">
    <property type="component" value="Unassembled WGS sequence"/>
</dbReference>
<keyword evidence="3" id="KW-1185">Reference proteome</keyword>
<feature type="region of interest" description="Disordered" evidence="1">
    <location>
        <begin position="149"/>
        <end position="232"/>
    </location>
</feature>
<evidence type="ECO:0000313" key="2">
    <source>
        <dbReference type="EMBL" id="CAK0912232.1"/>
    </source>
</evidence>
<dbReference type="EMBL" id="CAUYUJ010022724">
    <property type="protein sequence ID" value="CAK0912232.1"/>
    <property type="molecule type" value="Genomic_DNA"/>
</dbReference>
<gene>
    <name evidence="2" type="ORF">PCOR1329_LOCUS85845</name>
</gene>
<feature type="compositionally biased region" description="Basic residues" evidence="1">
    <location>
        <begin position="208"/>
        <end position="232"/>
    </location>
</feature>
<organism evidence="2 3">
    <name type="scientific">Prorocentrum cordatum</name>
    <dbReference type="NCBI Taxonomy" id="2364126"/>
    <lineage>
        <taxon>Eukaryota</taxon>
        <taxon>Sar</taxon>
        <taxon>Alveolata</taxon>
        <taxon>Dinophyceae</taxon>
        <taxon>Prorocentrales</taxon>
        <taxon>Prorocentraceae</taxon>
        <taxon>Prorocentrum</taxon>
    </lineage>
</organism>
<accession>A0ABN9YH70</accession>
<proteinExistence type="predicted"/>
<feature type="region of interest" description="Disordered" evidence="1">
    <location>
        <begin position="74"/>
        <end position="103"/>
    </location>
</feature>
<evidence type="ECO:0000256" key="1">
    <source>
        <dbReference type="SAM" id="MobiDB-lite"/>
    </source>
</evidence>
<evidence type="ECO:0000313" key="3">
    <source>
        <dbReference type="Proteomes" id="UP001189429"/>
    </source>
</evidence>
<protein>
    <submittedName>
        <fullName evidence="2">Uncharacterized protein</fullName>
    </submittedName>
</protein>